<dbReference type="InterPro" id="IPR001509">
    <property type="entry name" value="Epimerase_deHydtase"/>
</dbReference>
<keyword evidence="2" id="KW-0284">Flavonoid biosynthesis</keyword>
<dbReference type="PANTHER" id="PTHR10366:SF564">
    <property type="entry name" value="STEROL-4-ALPHA-CARBOXYLATE 3-DEHYDROGENASE, DECARBOXYLATING"/>
    <property type="match status" value="1"/>
</dbReference>
<dbReference type="InterPro" id="IPR036291">
    <property type="entry name" value="NAD(P)-bd_dom_sf"/>
</dbReference>
<evidence type="ECO:0000256" key="9">
    <source>
        <dbReference type="SAM" id="SignalP"/>
    </source>
</evidence>
<evidence type="ECO:0000256" key="7">
    <source>
        <dbReference type="ARBA" id="ARBA00048870"/>
    </source>
</evidence>
<feature type="domain" description="NAD-dependent epimerase/dehydratase" evidence="10">
    <location>
        <begin position="92"/>
        <end position="328"/>
    </location>
</feature>
<comment type="caution">
    <text evidence="11">The sequence shown here is derived from an EMBL/GenBank/DDBJ whole genome shotgun (WGS) entry which is preliminary data.</text>
</comment>
<evidence type="ECO:0000256" key="3">
    <source>
        <dbReference type="ARBA" id="ARBA00023445"/>
    </source>
</evidence>
<organism evidence="11 12">
    <name type="scientific">Pycnococcus provasolii</name>
    <dbReference type="NCBI Taxonomy" id="41880"/>
    <lineage>
        <taxon>Eukaryota</taxon>
        <taxon>Viridiplantae</taxon>
        <taxon>Chlorophyta</taxon>
        <taxon>Pseudoscourfieldiophyceae</taxon>
        <taxon>Pseudoscourfieldiales</taxon>
        <taxon>Pycnococcaceae</taxon>
        <taxon>Pycnococcus</taxon>
    </lineage>
</organism>
<keyword evidence="12" id="KW-1185">Reference proteome</keyword>
<sequence>MIAPRRFLQAFIFLSVAVLAIAQDDIQEEPPAGEDPVDTGVDVDDVGEDSYKSVKGTAKKAWQNFKPSLAHWSNKRCVENSDAVGILARLSASGFIATHIVRKLMQDGYAVRGTVRSVSSSNAKHLQTLSAESGGEGTLELVEADLLSTEDWTNITASASYVVHCASPFQVSGKDDDFSAALVGTRRVVQAAIDTPSVKRVIVTSSIAAVSSGRDDVHLCTFTPDDWSDADKSDPYPKSKTLAEKEARQLVANQPAGRGLELVTINPGFVVGPSLSERQDFVSFDTIKRLLNGSVPAAPSLSLSIVHVDDVAEAHVRALSRGKPGGRYICWSGNLWLYEVCQCMRNNESITSYRVRLPYFRAPNFLVWTIGLCDKTARAIVSRLGVESFYDTSSTTSELGIAFKSADDAVVDAALDMLQRGLV</sequence>
<dbReference type="EMBL" id="BNJQ01000002">
    <property type="protein sequence ID" value="GHP01769.1"/>
    <property type="molecule type" value="Genomic_DNA"/>
</dbReference>
<gene>
    <name evidence="11" type="ORF">PPROV_000052600</name>
</gene>
<dbReference type="InterPro" id="IPR050425">
    <property type="entry name" value="NAD(P)_dehydrat-like"/>
</dbReference>
<proteinExistence type="inferred from homology"/>
<evidence type="ECO:0000313" key="11">
    <source>
        <dbReference type="EMBL" id="GHP01769.1"/>
    </source>
</evidence>
<feature type="chain" id="PRO_5032740270" description="Flavanone 4-reductase" evidence="9">
    <location>
        <begin position="23"/>
        <end position="423"/>
    </location>
</feature>
<dbReference type="PANTHER" id="PTHR10366">
    <property type="entry name" value="NAD DEPENDENT EPIMERASE/DEHYDRATASE"/>
    <property type="match status" value="1"/>
</dbReference>
<dbReference type="GO" id="GO:0047890">
    <property type="term" value="F:flavanone 4-reductase activity"/>
    <property type="evidence" value="ECO:0007669"/>
    <property type="project" value="UniProtKB-EC"/>
</dbReference>
<comment type="catalytic activity">
    <reaction evidence="8">
        <text>a (2R,3S,4S)-leucoanthocyanidin + NADP(+) = a (2R,3R)-dihydroflavonol + NADPH + H(+)</text>
        <dbReference type="Rhea" id="RHEA:54444"/>
        <dbReference type="ChEBI" id="CHEBI:15378"/>
        <dbReference type="ChEBI" id="CHEBI:57783"/>
        <dbReference type="ChEBI" id="CHEBI:58349"/>
        <dbReference type="ChEBI" id="CHEBI:138176"/>
        <dbReference type="ChEBI" id="CHEBI:138188"/>
        <dbReference type="EC" id="1.1.1.219"/>
    </reaction>
</comment>
<dbReference type="Gene3D" id="3.40.50.720">
    <property type="entry name" value="NAD(P)-binding Rossmann-like Domain"/>
    <property type="match status" value="1"/>
</dbReference>
<dbReference type="Proteomes" id="UP000660262">
    <property type="component" value="Unassembled WGS sequence"/>
</dbReference>
<comment type="catalytic activity">
    <reaction evidence="7">
        <text>(2S)-flavan-4-ol + NADP(+) = (2S)-flavanone + NADPH + H(+)</text>
        <dbReference type="Rhea" id="RHEA:11228"/>
        <dbReference type="ChEBI" id="CHEBI:15378"/>
        <dbReference type="ChEBI" id="CHEBI:15605"/>
        <dbReference type="ChEBI" id="CHEBI:15606"/>
        <dbReference type="ChEBI" id="CHEBI:57783"/>
        <dbReference type="ChEBI" id="CHEBI:58349"/>
        <dbReference type="EC" id="1.1.1.234"/>
    </reaction>
</comment>
<evidence type="ECO:0000256" key="6">
    <source>
        <dbReference type="ARBA" id="ARBA00042087"/>
    </source>
</evidence>
<evidence type="ECO:0000256" key="4">
    <source>
        <dbReference type="ARBA" id="ARBA00039055"/>
    </source>
</evidence>
<reference evidence="11" key="1">
    <citation type="submission" date="2020-10" db="EMBL/GenBank/DDBJ databases">
        <title>Unveiling of a novel bifunctional photoreceptor, Dualchrome1, isolated from a cosmopolitan green alga.</title>
        <authorList>
            <person name="Suzuki S."/>
            <person name="Kawachi M."/>
        </authorList>
    </citation>
    <scope>NUCLEOTIDE SEQUENCE</scope>
    <source>
        <strain evidence="11">NIES 2893</strain>
    </source>
</reference>
<keyword evidence="9" id="KW-0732">Signal</keyword>
<dbReference type="AlphaFoldDB" id="A0A830H8A5"/>
<dbReference type="Pfam" id="PF01370">
    <property type="entry name" value="Epimerase"/>
    <property type="match status" value="1"/>
</dbReference>
<dbReference type="EC" id="1.1.1.219" evidence="5"/>
<evidence type="ECO:0000313" key="12">
    <source>
        <dbReference type="Proteomes" id="UP000660262"/>
    </source>
</evidence>
<evidence type="ECO:0000256" key="1">
    <source>
        <dbReference type="ARBA" id="ARBA00023002"/>
    </source>
</evidence>
<dbReference type="GO" id="GO:0009813">
    <property type="term" value="P:flavonoid biosynthetic process"/>
    <property type="evidence" value="ECO:0007669"/>
    <property type="project" value="UniProtKB-KW"/>
</dbReference>
<feature type="signal peptide" evidence="9">
    <location>
        <begin position="1"/>
        <end position="22"/>
    </location>
</feature>
<dbReference type="OrthoDB" id="2735536at2759"/>
<evidence type="ECO:0000256" key="5">
    <source>
        <dbReference type="ARBA" id="ARBA00039057"/>
    </source>
</evidence>
<evidence type="ECO:0000256" key="2">
    <source>
        <dbReference type="ARBA" id="ARBA00023241"/>
    </source>
</evidence>
<name>A0A830H8A5_9CHLO</name>
<protein>
    <recommendedName>
        <fullName evidence="6">Flavanone 4-reductase</fullName>
        <ecNumber evidence="5">1.1.1.219</ecNumber>
        <ecNumber evidence="4">1.1.1.234</ecNumber>
    </recommendedName>
</protein>
<dbReference type="EC" id="1.1.1.234" evidence="4"/>
<dbReference type="GO" id="GO:0045552">
    <property type="term" value="F:dihydroflavanol 4-reductase activity"/>
    <property type="evidence" value="ECO:0007669"/>
    <property type="project" value="UniProtKB-EC"/>
</dbReference>
<evidence type="ECO:0000259" key="10">
    <source>
        <dbReference type="Pfam" id="PF01370"/>
    </source>
</evidence>
<evidence type="ECO:0000256" key="8">
    <source>
        <dbReference type="ARBA" id="ARBA00049132"/>
    </source>
</evidence>
<keyword evidence="1" id="KW-0560">Oxidoreductase</keyword>
<comment type="similarity">
    <text evidence="3">Belongs to the NAD(P)-dependent epimerase/dehydratase family. Dihydroflavonol-4-reductase subfamily.</text>
</comment>
<accession>A0A830H8A5</accession>
<dbReference type="SUPFAM" id="SSF51735">
    <property type="entry name" value="NAD(P)-binding Rossmann-fold domains"/>
    <property type="match status" value="1"/>
</dbReference>